<protein>
    <submittedName>
        <fullName evidence="5">Lsr2 family protein</fullName>
    </submittedName>
</protein>
<dbReference type="InterPro" id="IPR024412">
    <property type="entry name" value="Lsr2_dim_dom"/>
</dbReference>
<dbReference type="OrthoDB" id="4113332at2"/>
<evidence type="ECO:0000313" key="6">
    <source>
        <dbReference type="Proteomes" id="UP000266975"/>
    </source>
</evidence>
<proteinExistence type="predicted"/>
<feature type="compositionally biased region" description="Polar residues" evidence="2">
    <location>
        <begin position="69"/>
        <end position="80"/>
    </location>
</feature>
<dbReference type="InterPro" id="IPR042261">
    <property type="entry name" value="Lsr2-like_dimerization"/>
</dbReference>
<feature type="region of interest" description="Disordered" evidence="2">
    <location>
        <begin position="60"/>
        <end position="83"/>
    </location>
</feature>
<dbReference type="Pfam" id="PF11774">
    <property type="entry name" value="Lsr2"/>
    <property type="match status" value="1"/>
</dbReference>
<dbReference type="GO" id="GO:0016746">
    <property type="term" value="F:acyltransferase activity"/>
    <property type="evidence" value="ECO:0007669"/>
    <property type="project" value="InterPro"/>
</dbReference>
<name>A0A3M8KCC1_9CORY</name>
<feature type="domain" description="Lsr2 dimerization" evidence="3">
    <location>
        <begin position="1"/>
        <end position="58"/>
    </location>
</feature>
<dbReference type="Pfam" id="PF23359">
    <property type="entry name" value="Lsr2_DNA-bd"/>
    <property type="match status" value="1"/>
</dbReference>
<dbReference type="InterPro" id="IPR036625">
    <property type="entry name" value="E3-bd_dom_sf"/>
</dbReference>
<dbReference type="EMBL" id="PTJO01000001">
    <property type="protein sequence ID" value="RNE50038.1"/>
    <property type="molecule type" value="Genomic_DNA"/>
</dbReference>
<evidence type="ECO:0000259" key="4">
    <source>
        <dbReference type="Pfam" id="PF23359"/>
    </source>
</evidence>
<gene>
    <name evidence="5" type="ORF">C5L39_01320</name>
</gene>
<evidence type="ECO:0000259" key="3">
    <source>
        <dbReference type="Pfam" id="PF11774"/>
    </source>
</evidence>
<dbReference type="AlphaFoldDB" id="A0A3M8KCC1"/>
<accession>A0A3M8KCC1</accession>
<dbReference type="Gene3D" id="3.30.60.230">
    <property type="entry name" value="Lsr2, dimerization domain"/>
    <property type="match status" value="1"/>
</dbReference>
<evidence type="ECO:0000256" key="2">
    <source>
        <dbReference type="SAM" id="MobiDB-lite"/>
    </source>
</evidence>
<feature type="domain" description="Lsr2 DNA-binding" evidence="4">
    <location>
        <begin position="78"/>
        <end position="111"/>
    </location>
</feature>
<comment type="caution">
    <text evidence="5">The sequence shown here is derived from an EMBL/GenBank/DDBJ whole genome shotgun (WGS) entry which is preliminary data.</text>
</comment>
<dbReference type="Proteomes" id="UP000266975">
    <property type="component" value="Unassembled WGS sequence"/>
</dbReference>
<evidence type="ECO:0000256" key="1">
    <source>
        <dbReference type="ARBA" id="ARBA00023125"/>
    </source>
</evidence>
<sequence>MARREITQYFDDLDNSPLTNEQVNTIRFSVDGSHYIIDLSEENAARFREILTPYVENASALPAPRKTTSRGASKAKSSNSRKIREWAQENNLKVAERGTIPSHIVEAYNQAVSA</sequence>
<organism evidence="5 6">
    <name type="scientific">Corynebacterium alimapuense</name>
    <dbReference type="NCBI Taxonomy" id="1576874"/>
    <lineage>
        <taxon>Bacteria</taxon>
        <taxon>Bacillati</taxon>
        <taxon>Actinomycetota</taxon>
        <taxon>Actinomycetes</taxon>
        <taxon>Mycobacteriales</taxon>
        <taxon>Corynebacteriaceae</taxon>
        <taxon>Corynebacterium</taxon>
    </lineage>
</organism>
<reference evidence="5 6" key="1">
    <citation type="submission" date="2018-02" db="EMBL/GenBank/DDBJ databases">
        <title>Corynebacterium alimpuense sp. nov., a marine obligate actinomycete isolated from sediments of Valparaiso bay, Chile.</title>
        <authorList>
            <person name="Claverias F."/>
            <person name="Gonzales-Siles L."/>
            <person name="Salva-Serra F."/>
            <person name="Inganaes E."/>
            <person name="Molin K."/>
            <person name="Cumsille A."/>
            <person name="Undabarrena A."/>
            <person name="Couve E."/>
            <person name="Moore E.R.B."/>
            <person name="Gomila M."/>
            <person name="Camara B."/>
        </authorList>
    </citation>
    <scope>NUCLEOTIDE SEQUENCE [LARGE SCALE GENOMIC DNA]</scope>
    <source>
        <strain evidence="5 6">CCUG 69366</strain>
    </source>
</reference>
<keyword evidence="6" id="KW-1185">Reference proteome</keyword>
<dbReference type="RefSeq" id="WP_123047082.1">
    <property type="nucleotide sequence ID" value="NZ_PTJO01000001.1"/>
</dbReference>
<dbReference type="GO" id="GO:0003677">
    <property type="term" value="F:DNA binding"/>
    <property type="evidence" value="ECO:0007669"/>
    <property type="project" value="UniProtKB-KW"/>
</dbReference>
<dbReference type="Gene3D" id="4.10.320.10">
    <property type="entry name" value="E3-binding domain"/>
    <property type="match status" value="1"/>
</dbReference>
<dbReference type="InterPro" id="IPR055370">
    <property type="entry name" value="Lsr2_DNA-bd"/>
</dbReference>
<evidence type="ECO:0000313" key="5">
    <source>
        <dbReference type="EMBL" id="RNE50038.1"/>
    </source>
</evidence>
<keyword evidence="1" id="KW-0238">DNA-binding</keyword>